<dbReference type="Proteomes" id="UP000295560">
    <property type="component" value="Unassembled WGS sequence"/>
</dbReference>
<proteinExistence type="predicted"/>
<name>A0A4R1HZD1_PSEEN</name>
<sequence>MDDARAAELVVALAALAGREIGAAEADAVVVLAHGMDPQRANDIWTRHRRAPDTVPLRDYLAMTLRFVERYPG</sequence>
<dbReference type="AlphaFoldDB" id="A0A4R1HZD1"/>
<accession>A0A4R1HZD1</accession>
<keyword evidence="2" id="KW-1185">Reference proteome</keyword>
<evidence type="ECO:0000313" key="1">
    <source>
        <dbReference type="EMBL" id="TCK26931.1"/>
    </source>
</evidence>
<reference evidence="1 2" key="1">
    <citation type="submission" date="2019-03" db="EMBL/GenBank/DDBJ databases">
        <title>Sequencing the genomes of 1000 actinobacteria strains.</title>
        <authorList>
            <person name="Klenk H.-P."/>
        </authorList>
    </citation>
    <scope>NUCLEOTIDE SEQUENCE [LARGE SCALE GENOMIC DNA]</scope>
    <source>
        <strain evidence="1 2">DSM 44969</strain>
    </source>
</reference>
<dbReference type="EMBL" id="SMFZ01000001">
    <property type="protein sequence ID" value="TCK26931.1"/>
    <property type="molecule type" value="Genomic_DNA"/>
</dbReference>
<organism evidence="1 2">
    <name type="scientific">Pseudonocardia endophytica</name>
    <dbReference type="NCBI Taxonomy" id="401976"/>
    <lineage>
        <taxon>Bacteria</taxon>
        <taxon>Bacillati</taxon>
        <taxon>Actinomycetota</taxon>
        <taxon>Actinomycetes</taxon>
        <taxon>Pseudonocardiales</taxon>
        <taxon>Pseudonocardiaceae</taxon>
        <taxon>Pseudonocardia</taxon>
    </lineage>
</organism>
<evidence type="ECO:0000313" key="2">
    <source>
        <dbReference type="Proteomes" id="UP000295560"/>
    </source>
</evidence>
<protein>
    <submittedName>
        <fullName evidence="1">Uncharacterized protein</fullName>
    </submittedName>
</protein>
<gene>
    <name evidence="1" type="ORF">EV378_2777</name>
</gene>
<dbReference type="RefSeq" id="WP_165922278.1">
    <property type="nucleotide sequence ID" value="NZ_SMFZ01000001.1"/>
</dbReference>
<comment type="caution">
    <text evidence="1">The sequence shown here is derived from an EMBL/GenBank/DDBJ whole genome shotgun (WGS) entry which is preliminary data.</text>
</comment>